<evidence type="ECO:0000313" key="6">
    <source>
        <dbReference type="Proteomes" id="UP000053257"/>
    </source>
</evidence>
<feature type="transmembrane region" description="Helical" evidence="4">
    <location>
        <begin position="102"/>
        <end position="126"/>
    </location>
</feature>
<keyword evidence="4" id="KW-0812">Transmembrane</keyword>
<dbReference type="Gene3D" id="3.90.226.10">
    <property type="entry name" value="2-enoyl-CoA Hydratase, Chain A, domain 1"/>
    <property type="match status" value="1"/>
</dbReference>
<dbReference type="GO" id="GO:0006635">
    <property type="term" value="P:fatty acid beta-oxidation"/>
    <property type="evidence" value="ECO:0007669"/>
    <property type="project" value="TreeGrafter"/>
</dbReference>
<name>A0A0C3SCT7_PHLG1</name>
<dbReference type="PANTHER" id="PTHR43684">
    <property type="match status" value="1"/>
</dbReference>
<evidence type="ECO:0000313" key="5">
    <source>
        <dbReference type="EMBL" id="KIP09105.1"/>
    </source>
</evidence>
<evidence type="ECO:0000256" key="1">
    <source>
        <dbReference type="ARBA" id="ARBA00004275"/>
    </source>
</evidence>
<proteinExistence type="predicted"/>
<dbReference type="InterPro" id="IPR029045">
    <property type="entry name" value="ClpP/crotonase-like_dom_sf"/>
</dbReference>
<keyword evidence="4" id="KW-0472">Membrane</keyword>
<dbReference type="OrthoDB" id="448450at2759"/>
<reference evidence="5 6" key="1">
    <citation type="journal article" date="2014" name="PLoS Genet.">
        <title>Analysis of the Phlebiopsis gigantea genome, transcriptome and secretome provides insight into its pioneer colonization strategies of wood.</title>
        <authorList>
            <person name="Hori C."/>
            <person name="Ishida T."/>
            <person name="Igarashi K."/>
            <person name="Samejima M."/>
            <person name="Suzuki H."/>
            <person name="Master E."/>
            <person name="Ferreira P."/>
            <person name="Ruiz-Duenas F.J."/>
            <person name="Held B."/>
            <person name="Canessa P."/>
            <person name="Larrondo L.F."/>
            <person name="Schmoll M."/>
            <person name="Druzhinina I.S."/>
            <person name="Kubicek C.P."/>
            <person name="Gaskell J.A."/>
            <person name="Kersten P."/>
            <person name="St John F."/>
            <person name="Glasner J."/>
            <person name="Sabat G."/>
            <person name="Splinter BonDurant S."/>
            <person name="Syed K."/>
            <person name="Yadav J."/>
            <person name="Mgbeahuruike A.C."/>
            <person name="Kovalchuk A."/>
            <person name="Asiegbu F.O."/>
            <person name="Lackner G."/>
            <person name="Hoffmeister D."/>
            <person name="Rencoret J."/>
            <person name="Gutierrez A."/>
            <person name="Sun H."/>
            <person name="Lindquist E."/>
            <person name="Barry K."/>
            <person name="Riley R."/>
            <person name="Grigoriev I.V."/>
            <person name="Henrissat B."/>
            <person name="Kues U."/>
            <person name="Berka R.M."/>
            <person name="Martinez A.T."/>
            <person name="Covert S.F."/>
            <person name="Blanchette R.A."/>
            <person name="Cullen D."/>
        </authorList>
    </citation>
    <scope>NUCLEOTIDE SEQUENCE [LARGE SCALE GENOMIC DNA]</scope>
    <source>
        <strain evidence="5 6">11061_1 CR5-6</strain>
    </source>
</reference>
<dbReference type="InterPro" id="IPR001753">
    <property type="entry name" value="Enoyl-CoA_hydra/iso"/>
</dbReference>
<organism evidence="5 6">
    <name type="scientific">Phlebiopsis gigantea (strain 11061_1 CR5-6)</name>
    <name type="common">White-rot fungus</name>
    <name type="synonym">Peniophora gigantea</name>
    <dbReference type="NCBI Taxonomy" id="745531"/>
    <lineage>
        <taxon>Eukaryota</taxon>
        <taxon>Fungi</taxon>
        <taxon>Dikarya</taxon>
        <taxon>Basidiomycota</taxon>
        <taxon>Agaricomycotina</taxon>
        <taxon>Agaricomycetes</taxon>
        <taxon>Polyporales</taxon>
        <taxon>Phanerochaetaceae</taxon>
        <taxon>Phlebiopsis</taxon>
    </lineage>
</organism>
<evidence type="ECO:0000256" key="3">
    <source>
        <dbReference type="ARBA" id="ARBA00023235"/>
    </source>
</evidence>
<dbReference type="GO" id="GO:0005782">
    <property type="term" value="C:peroxisomal matrix"/>
    <property type="evidence" value="ECO:0007669"/>
    <property type="project" value="TreeGrafter"/>
</dbReference>
<keyword evidence="2" id="KW-0576">Peroxisome</keyword>
<dbReference type="GO" id="GO:0004165">
    <property type="term" value="F:delta(3)-delta(2)-enoyl-CoA isomerase activity"/>
    <property type="evidence" value="ECO:0007669"/>
    <property type="project" value="UniProtKB-ARBA"/>
</dbReference>
<dbReference type="EMBL" id="KN840470">
    <property type="protein sequence ID" value="KIP09105.1"/>
    <property type="molecule type" value="Genomic_DNA"/>
</dbReference>
<sequence>MQPGVNVEIDGVVATITFNRPKTLNAITAEDYDAFAEALYAVDQREDVLVTIWQATGRFFCAGTDVTQQAGEEANTVRKMYLSRVARGMTDTTRALSSHRKLLVAAVHGPALGIAAAFLGHFDFIYCLPDAYLSLPFTFLGIITESGSSVTFVRRLGIAKANEALILGKKLTAQELLESRFVNKIFPKQPLEAFQAAVKKQVQDDLDSLEPSAVLQVKSLIRYACEEQNSIDSANLRESYAQAARLAGGIPRERFAQIARKEIKHKL</sequence>
<accession>A0A0C3SCT7</accession>
<dbReference type="InterPro" id="IPR051053">
    <property type="entry name" value="ECH/Chromodomain_protein"/>
</dbReference>
<evidence type="ECO:0000256" key="2">
    <source>
        <dbReference type="ARBA" id="ARBA00023140"/>
    </source>
</evidence>
<feature type="transmembrane region" description="Helical" evidence="4">
    <location>
        <begin position="132"/>
        <end position="153"/>
    </location>
</feature>
<keyword evidence="4" id="KW-1133">Transmembrane helix</keyword>
<dbReference type="SUPFAM" id="SSF52096">
    <property type="entry name" value="ClpP/crotonase"/>
    <property type="match status" value="1"/>
</dbReference>
<evidence type="ECO:0008006" key="7">
    <source>
        <dbReference type="Google" id="ProtNLM"/>
    </source>
</evidence>
<dbReference type="PANTHER" id="PTHR43684:SF1">
    <property type="entry name" value="ENOYL-COA DELTA ISOMERASE 2"/>
    <property type="match status" value="1"/>
</dbReference>
<dbReference type="Proteomes" id="UP000053257">
    <property type="component" value="Unassembled WGS sequence"/>
</dbReference>
<dbReference type="HOGENOM" id="CLU_009834_6_1_1"/>
<dbReference type="AlphaFoldDB" id="A0A0C3SCT7"/>
<dbReference type="STRING" id="745531.A0A0C3SCT7"/>
<dbReference type="Pfam" id="PF00378">
    <property type="entry name" value="ECH_1"/>
    <property type="match status" value="1"/>
</dbReference>
<comment type="subcellular location">
    <subcellularLocation>
        <location evidence="1">Peroxisome</location>
    </subcellularLocation>
</comment>
<gene>
    <name evidence="5" type="ORF">PHLGIDRAFT_29221</name>
</gene>
<protein>
    <recommendedName>
        <fullName evidence="7">ClpP/crotonase</fullName>
    </recommendedName>
</protein>
<keyword evidence="6" id="KW-1185">Reference proteome</keyword>
<evidence type="ECO:0000256" key="4">
    <source>
        <dbReference type="SAM" id="Phobius"/>
    </source>
</evidence>
<dbReference type="CDD" id="cd06558">
    <property type="entry name" value="crotonase-like"/>
    <property type="match status" value="1"/>
</dbReference>
<keyword evidence="3" id="KW-0413">Isomerase</keyword>